<feature type="region of interest" description="Disordered" evidence="1">
    <location>
        <begin position="1"/>
        <end position="28"/>
    </location>
</feature>
<gene>
    <name evidence="2" type="ORF">UC34_01175</name>
</gene>
<dbReference type="Proteomes" id="UP000035085">
    <property type="component" value="Chromosome"/>
</dbReference>
<keyword evidence="3" id="KW-1185">Reference proteome</keyword>
<evidence type="ECO:0000313" key="3">
    <source>
        <dbReference type="Proteomes" id="UP000035085"/>
    </source>
</evidence>
<evidence type="ECO:0000256" key="1">
    <source>
        <dbReference type="SAM" id="MobiDB-lite"/>
    </source>
</evidence>
<evidence type="ECO:0000313" key="2">
    <source>
        <dbReference type="EMBL" id="AJP55976.1"/>
    </source>
</evidence>
<sequence length="61" mass="6331">MSKTVGVGEPGVADATDAVHAPGVGAHHARMPGARLRISSARHDAIAHVTQNIEKTTPLRL</sequence>
<proteinExistence type="predicted"/>
<accession>A0ABM5SU68</accession>
<name>A0ABM5SU68_9BURK</name>
<reference evidence="3" key="1">
    <citation type="submission" date="2015-02" db="EMBL/GenBank/DDBJ databases">
        <title>Complete Genome Sequencing of Pandoraea vervacti NS15 sp. nov.</title>
        <authorList>
            <person name="Chan K.-G."/>
        </authorList>
    </citation>
    <scope>NUCLEOTIDE SEQUENCE [LARGE SCALE GENOMIC DNA]</scope>
    <source>
        <strain evidence="3">NS15</strain>
    </source>
</reference>
<protein>
    <submittedName>
        <fullName evidence="2">Uncharacterized protein</fullName>
    </submittedName>
</protein>
<dbReference type="EMBL" id="CP010897">
    <property type="protein sequence ID" value="AJP55976.1"/>
    <property type="molecule type" value="Genomic_DNA"/>
</dbReference>
<organism evidence="2 3">
    <name type="scientific">Pandoraea vervacti</name>
    <dbReference type="NCBI Taxonomy" id="656178"/>
    <lineage>
        <taxon>Bacteria</taxon>
        <taxon>Pseudomonadati</taxon>
        <taxon>Pseudomonadota</taxon>
        <taxon>Betaproteobacteria</taxon>
        <taxon>Burkholderiales</taxon>
        <taxon>Burkholderiaceae</taxon>
        <taxon>Pandoraea</taxon>
    </lineage>
</organism>